<organism evidence="6 7">
    <name type="scientific">Pseudoalteromonas luteoviolacea (strain 2ta16)</name>
    <dbReference type="NCBI Taxonomy" id="1353533"/>
    <lineage>
        <taxon>Bacteria</taxon>
        <taxon>Pseudomonadati</taxon>
        <taxon>Pseudomonadota</taxon>
        <taxon>Gammaproteobacteria</taxon>
        <taxon>Alteromonadales</taxon>
        <taxon>Pseudoalteromonadaceae</taxon>
        <taxon>Pseudoalteromonas</taxon>
    </lineage>
</organism>
<evidence type="ECO:0000313" key="7">
    <source>
        <dbReference type="Proteomes" id="UP000017820"/>
    </source>
</evidence>
<dbReference type="GO" id="GO:0006351">
    <property type="term" value="P:DNA-templated transcription"/>
    <property type="evidence" value="ECO:0007669"/>
    <property type="project" value="TreeGrafter"/>
</dbReference>
<accession>V4HLC3</accession>
<dbReference type="InterPro" id="IPR005119">
    <property type="entry name" value="LysR_subst-bd"/>
</dbReference>
<dbReference type="AlphaFoldDB" id="V4HLC3"/>
<gene>
    <name evidence="6" type="ORF">PL2TA16_01672</name>
</gene>
<evidence type="ECO:0000256" key="4">
    <source>
        <dbReference type="ARBA" id="ARBA00023163"/>
    </source>
</evidence>
<keyword evidence="2" id="KW-0805">Transcription regulation</keyword>
<dbReference type="RefSeq" id="WP_023401925.1">
    <property type="nucleotide sequence ID" value="NZ_AUSV01000134.1"/>
</dbReference>
<dbReference type="InterPro" id="IPR036388">
    <property type="entry name" value="WH-like_DNA-bd_sf"/>
</dbReference>
<dbReference type="Pfam" id="PF00126">
    <property type="entry name" value="HTH_1"/>
    <property type="match status" value="1"/>
</dbReference>
<dbReference type="InterPro" id="IPR058163">
    <property type="entry name" value="LysR-type_TF_proteobact-type"/>
</dbReference>
<dbReference type="Pfam" id="PF03466">
    <property type="entry name" value="LysR_substrate"/>
    <property type="match status" value="1"/>
</dbReference>
<evidence type="ECO:0000256" key="2">
    <source>
        <dbReference type="ARBA" id="ARBA00023015"/>
    </source>
</evidence>
<proteinExistence type="inferred from homology"/>
<evidence type="ECO:0000313" key="6">
    <source>
        <dbReference type="EMBL" id="ESP90568.1"/>
    </source>
</evidence>
<reference evidence="6 7" key="1">
    <citation type="submission" date="2013-07" db="EMBL/GenBank/DDBJ databases">
        <title>Draft genome sequence of Pseudoalteromonas luteoviolacea 2ta16.</title>
        <authorList>
            <person name="Allen E.E."/>
            <person name="Azam F."/>
            <person name="Podell S."/>
        </authorList>
    </citation>
    <scope>NUCLEOTIDE SEQUENCE [LARGE SCALE GENOMIC DNA]</scope>
    <source>
        <strain evidence="6 7">2ta16</strain>
    </source>
</reference>
<dbReference type="CDD" id="cd08422">
    <property type="entry name" value="PBP2_CrgA_like"/>
    <property type="match status" value="1"/>
</dbReference>
<sequence>MRRTVAYSTYFIGETDVSVQLTFFVSHSTFQVNEAASNFERYCIKSSIGDIYLSIHINVYYKLPIESLYGPSNMNKAVSYSDIKSFLVLVESGSFTNAAQTLRCSRSHVSKQLTQLESDLGVSLMVRTTRTQHLTDAGEIFYEKCKQSFLGIESAIERAKEQASSLSGKLKINSVGGYIGENIIGPLVSDFMKAHPEISVVLDFSSQRVDLVSGEFDFVFRMGELFDSALIARKLTDIEVGTFASPDYIEKYGRPTEPKNLDRHKCIAGSMNQWSFVNSSSGARQNISVNADLACKNGRVMLHGALLGNGIIRVPNVYCTDEVQQGRLVPIFKNWQPEPTPFYLLYLQDKHQSARIIAFKNFVLTHFAKYFK</sequence>
<dbReference type="PROSITE" id="PS50931">
    <property type="entry name" value="HTH_LYSR"/>
    <property type="match status" value="1"/>
</dbReference>
<comment type="caution">
    <text evidence="6">The sequence shown here is derived from an EMBL/GenBank/DDBJ whole genome shotgun (WGS) entry which is preliminary data.</text>
</comment>
<dbReference type="PATRIC" id="fig|1353533.3.peg.5096"/>
<dbReference type="PANTHER" id="PTHR30537:SF5">
    <property type="entry name" value="HTH-TYPE TRANSCRIPTIONAL ACTIVATOR TTDR-RELATED"/>
    <property type="match status" value="1"/>
</dbReference>
<keyword evidence="4" id="KW-0804">Transcription</keyword>
<keyword evidence="3" id="KW-0238">DNA-binding</keyword>
<name>V4HLC3_PSEL2</name>
<dbReference type="GO" id="GO:0043565">
    <property type="term" value="F:sequence-specific DNA binding"/>
    <property type="evidence" value="ECO:0007669"/>
    <property type="project" value="TreeGrafter"/>
</dbReference>
<dbReference type="GO" id="GO:0003700">
    <property type="term" value="F:DNA-binding transcription factor activity"/>
    <property type="evidence" value="ECO:0007669"/>
    <property type="project" value="InterPro"/>
</dbReference>
<dbReference type="Gene3D" id="1.10.10.10">
    <property type="entry name" value="Winged helix-like DNA-binding domain superfamily/Winged helix DNA-binding domain"/>
    <property type="match status" value="1"/>
</dbReference>
<protein>
    <submittedName>
        <fullName evidence="6">Transcriptional regulator</fullName>
    </submittedName>
</protein>
<dbReference type="SUPFAM" id="SSF53850">
    <property type="entry name" value="Periplasmic binding protein-like II"/>
    <property type="match status" value="1"/>
</dbReference>
<dbReference type="Gene3D" id="3.40.190.290">
    <property type="match status" value="1"/>
</dbReference>
<dbReference type="Proteomes" id="UP000017820">
    <property type="component" value="Unassembled WGS sequence"/>
</dbReference>
<dbReference type="EMBL" id="AUSV01000134">
    <property type="protein sequence ID" value="ESP90568.1"/>
    <property type="molecule type" value="Genomic_DNA"/>
</dbReference>
<comment type="similarity">
    <text evidence="1">Belongs to the LysR transcriptional regulatory family.</text>
</comment>
<dbReference type="PANTHER" id="PTHR30537">
    <property type="entry name" value="HTH-TYPE TRANSCRIPTIONAL REGULATOR"/>
    <property type="match status" value="1"/>
</dbReference>
<feature type="domain" description="HTH lysR-type" evidence="5">
    <location>
        <begin position="78"/>
        <end position="135"/>
    </location>
</feature>
<evidence type="ECO:0000256" key="1">
    <source>
        <dbReference type="ARBA" id="ARBA00009437"/>
    </source>
</evidence>
<evidence type="ECO:0000259" key="5">
    <source>
        <dbReference type="PROSITE" id="PS50931"/>
    </source>
</evidence>
<dbReference type="InterPro" id="IPR000847">
    <property type="entry name" value="LysR_HTH_N"/>
</dbReference>
<evidence type="ECO:0000256" key="3">
    <source>
        <dbReference type="ARBA" id="ARBA00023125"/>
    </source>
</evidence>
<dbReference type="FunFam" id="1.10.10.10:FF:000001">
    <property type="entry name" value="LysR family transcriptional regulator"/>
    <property type="match status" value="1"/>
</dbReference>
<dbReference type="InterPro" id="IPR036390">
    <property type="entry name" value="WH_DNA-bd_sf"/>
</dbReference>
<dbReference type="SUPFAM" id="SSF46785">
    <property type="entry name" value="Winged helix' DNA-binding domain"/>
    <property type="match status" value="1"/>
</dbReference>